<evidence type="ECO:0000256" key="1">
    <source>
        <dbReference type="SAM" id="MobiDB-lite"/>
    </source>
</evidence>
<protein>
    <submittedName>
        <fullName evidence="2">Uncharacterized protein</fullName>
    </submittedName>
</protein>
<dbReference type="Proteomes" id="UP001501523">
    <property type="component" value="Unassembled WGS sequence"/>
</dbReference>
<evidence type="ECO:0000313" key="2">
    <source>
        <dbReference type="EMBL" id="GAA0706698.1"/>
    </source>
</evidence>
<organism evidence="2 3">
    <name type="scientific">Dokdonella soli</name>
    <dbReference type="NCBI Taxonomy" id="529810"/>
    <lineage>
        <taxon>Bacteria</taxon>
        <taxon>Pseudomonadati</taxon>
        <taxon>Pseudomonadota</taxon>
        <taxon>Gammaproteobacteria</taxon>
        <taxon>Lysobacterales</taxon>
        <taxon>Rhodanobacteraceae</taxon>
        <taxon>Dokdonella</taxon>
    </lineage>
</organism>
<feature type="region of interest" description="Disordered" evidence="1">
    <location>
        <begin position="43"/>
        <end position="102"/>
    </location>
</feature>
<dbReference type="EMBL" id="BAAAEU010000002">
    <property type="protein sequence ID" value="GAA0706698.1"/>
    <property type="molecule type" value="Genomic_DNA"/>
</dbReference>
<reference evidence="2 3" key="1">
    <citation type="journal article" date="2019" name="Int. J. Syst. Evol. Microbiol.">
        <title>The Global Catalogue of Microorganisms (GCM) 10K type strain sequencing project: providing services to taxonomists for standard genome sequencing and annotation.</title>
        <authorList>
            <consortium name="The Broad Institute Genomics Platform"/>
            <consortium name="The Broad Institute Genome Sequencing Center for Infectious Disease"/>
            <person name="Wu L."/>
            <person name="Ma J."/>
        </authorList>
    </citation>
    <scope>NUCLEOTIDE SEQUENCE [LARGE SCALE GENOMIC DNA]</scope>
    <source>
        <strain evidence="2 3">JCM 15421</strain>
    </source>
</reference>
<name>A0ABN1ICF7_9GAMM</name>
<sequence>MIRGPFHPCFSEPQELTAISHIGAAVILGAVFMHRLLDRPQRLSQPELSGIRRQGASLNSQIAARSEQWAGDHRETQEGHGPDRRARGRNADRIHRQIDKARPERFAHRALSADGSWHARGLTHAAYRSTLPGELSP</sequence>
<feature type="compositionally biased region" description="Basic and acidic residues" evidence="1">
    <location>
        <begin position="70"/>
        <end position="102"/>
    </location>
</feature>
<accession>A0ABN1ICF7</accession>
<comment type="caution">
    <text evidence="2">The sequence shown here is derived from an EMBL/GenBank/DDBJ whole genome shotgun (WGS) entry which is preliminary data.</text>
</comment>
<gene>
    <name evidence="2" type="ORF">GCM10009105_04920</name>
</gene>
<proteinExistence type="predicted"/>
<evidence type="ECO:0000313" key="3">
    <source>
        <dbReference type="Proteomes" id="UP001501523"/>
    </source>
</evidence>
<keyword evidence="3" id="KW-1185">Reference proteome</keyword>